<dbReference type="AlphaFoldDB" id="A0A918R408"/>
<protein>
    <submittedName>
        <fullName evidence="2">Uncharacterized protein</fullName>
    </submittedName>
</protein>
<evidence type="ECO:0000313" key="2">
    <source>
        <dbReference type="EMBL" id="GGZ84299.1"/>
    </source>
</evidence>
<feature type="region of interest" description="Disordered" evidence="1">
    <location>
        <begin position="53"/>
        <end position="86"/>
    </location>
</feature>
<dbReference type="SUPFAM" id="SSF54427">
    <property type="entry name" value="NTF2-like"/>
    <property type="match status" value="1"/>
</dbReference>
<name>A0A918R408_9ACTN</name>
<reference evidence="2" key="1">
    <citation type="journal article" date="2014" name="Int. J. Syst. Evol. Microbiol.">
        <title>Complete genome sequence of Corynebacterium casei LMG S-19264T (=DSM 44701T), isolated from a smear-ripened cheese.</title>
        <authorList>
            <consortium name="US DOE Joint Genome Institute (JGI-PGF)"/>
            <person name="Walter F."/>
            <person name="Albersmeier A."/>
            <person name="Kalinowski J."/>
            <person name="Ruckert C."/>
        </authorList>
    </citation>
    <scope>NUCLEOTIDE SEQUENCE</scope>
    <source>
        <strain evidence="2">JCM 5016</strain>
    </source>
</reference>
<keyword evidence="3" id="KW-1185">Reference proteome</keyword>
<evidence type="ECO:0000313" key="3">
    <source>
        <dbReference type="Proteomes" id="UP000623010"/>
    </source>
</evidence>
<dbReference type="Proteomes" id="UP000623010">
    <property type="component" value="Unassembled WGS sequence"/>
</dbReference>
<dbReference type="EMBL" id="BMWH01000006">
    <property type="protein sequence ID" value="GGZ84299.1"/>
    <property type="molecule type" value="Genomic_DNA"/>
</dbReference>
<accession>A0A918R408</accession>
<dbReference type="InterPro" id="IPR032710">
    <property type="entry name" value="NTF2-like_dom_sf"/>
</dbReference>
<feature type="region of interest" description="Disordered" evidence="1">
    <location>
        <begin position="128"/>
        <end position="150"/>
    </location>
</feature>
<dbReference type="RefSeq" id="WP_190057277.1">
    <property type="nucleotide sequence ID" value="NZ_BMWH01000006.1"/>
</dbReference>
<reference evidence="2" key="2">
    <citation type="submission" date="2020-09" db="EMBL/GenBank/DDBJ databases">
        <authorList>
            <person name="Sun Q."/>
            <person name="Ohkuma M."/>
        </authorList>
    </citation>
    <scope>NUCLEOTIDE SEQUENCE</scope>
    <source>
        <strain evidence="2">JCM 5016</strain>
    </source>
</reference>
<comment type="caution">
    <text evidence="2">The sequence shown here is derived from an EMBL/GenBank/DDBJ whole genome shotgun (WGS) entry which is preliminary data.</text>
</comment>
<evidence type="ECO:0000256" key="1">
    <source>
        <dbReference type="SAM" id="MobiDB-lite"/>
    </source>
</evidence>
<proteinExistence type="predicted"/>
<organism evidence="2 3">
    <name type="scientific">Streptomyces echinoruber</name>
    <dbReference type="NCBI Taxonomy" id="68898"/>
    <lineage>
        <taxon>Bacteria</taxon>
        <taxon>Bacillati</taxon>
        <taxon>Actinomycetota</taxon>
        <taxon>Actinomycetes</taxon>
        <taxon>Kitasatosporales</taxon>
        <taxon>Streptomycetaceae</taxon>
        <taxon>Streptomyces</taxon>
    </lineage>
</organism>
<gene>
    <name evidence="2" type="ORF">GCM10010389_23120</name>
</gene>
<sequence>MRGTPAVPEAELRRQRRVVDAFLAAARGGDLAGLLAVPAPDVVRRADPAVLPPGAPAELRGPGRSRRARCCCGSGPGTRRRRWSTARSGPWWRRAGGCCACRGSRSWASRVAAYEVIAAPERLRRLKPAVPGPAGKAAVRAPGRPGFSPR</sequence>